<keyword evidence="5 7" id="KW-0472">Membrane</keyword>
<protein>
    <recommendedName>
        <fullName evidence="6">Mitochondrial inner membrane protein Mpv17</fullName>
    </recommendedName>
</protein>
<dbReference type="GO" id="GO:0015267">
    <property type="term" value="F:channel activity"/>
    <property type="evidence" value="ECO:0007669"/>
    <property type="project" value="TreeGrafter"/>
</dbReference>
<evidence type="ECO:0000256" key="3">
    <source>
        <dbReference type="ARBA" id="ARBA00022692"/>
    </source>
</evidence>
<evidence type="ECO:0000313" key="9">
    <source>
        <dbReference type="Proteomes" id="UP000094527"/>
    </source>
</evidence>
<dbReference type="STRING" id="48709.A0A1D2NCD3"/>
<dbReference type="OrthoDB" id="430207at2759"/>
<dbReference type="GO" id="GO:1901858">
    <property type="term" value="P:regulation of mitochondrial DNA metabolic process"/>
    <property type="evidence" value="ECO:0007669"/>
    <property type="project" value="TreeGrafter"/>
</dbReference>
<evidence type="ECO:0000256" key="7">
    <source>
        <dbReference type="RuleBase" id="RU363053"/>
    </source>
</evidence>
<keyword evidence="4 7" id="KW-1133">Transmembrane helix</keyword>
<comment type="caution">
    <text evidence="7">Lacks conserved residue(s) required for the propagation of feature annotation.</text>
</comment>
<dbReference type="InterPro" id="IPR007248">
    <property type="entry name" value="Mpv17_PMP22"/>
</dbReference>
<comment type="caution">
    <text evidence="8">The sequence shown here is derived from an EMBL/GenBank/DDBJ whole genome shotgun (WGS) entry which is preliminary data.</text>
</comment>
<keyword evidence="9" id="KW-1185">Reference proteome</keyword>
<reference evidence="8 9" key="1">
    <citation type="journal article" date="2016" name="Genome Biol. Evol.">
        <title>Gene Family Evolution Reflects Adaptation to Soil Environmental Stressors in the Genome of the Collembolan Orchesella cincta.</title>
        <authorList>
            <person name="Faddeeva-Vakhrusheva A."/>
            <person name="Derks M.F."/>
            <person name="Anvar S.Y."/>
            <person name="Agamennone V."/>
            <person name="Suring W."/>
            <person name="Smit S."/>
            <person name="van Straalen N.M."/>
            <person name="Roelofs D."/>
        </authorList>
    </citation>
    <scope>NUCLEOTIDE SEQUENCE [LARGE SCALE GENOMIC DNA]</scope>
    <source>
        <tissue evidence="8">Mixed pool</tissue>
    </source>
</reference>
<evidence type="ECO:0000256" key="5">
    <source>
        <dbReference type="ARBA" id="ARBA00023136"/>
    </source>
</evidence>
<evidence type="ECO:0000256" key="6">
    <source>
        <dbReference type="ARBA" id="ARBA00049743"/>
    </source>
</evidence>
<organism evidence="8 9">
    <name type="scientific">Orchesella cincta</name>
    <name type="common">Springtail</name>
    <name type="synonym">Podura cincta</name>
    <dbReference type="NCBI Taxonomy" id="48709"/>
    <lineage>
        <taxon>Eukaryota</taxon>
        <taxon>Metazoa</taxon>
        <taxon>Ecdysozoa</taxon>
        <taxon>Arthropoda</taxon>
        <taxon>Hexapoda</taxon>
        <taxon>Collembola</taxon>
        <taxon>Entomobryomorpha</taxon>
        <taxon>Entomobryoidea</taxon>
        <taxon>Orchesellidae</taxon>
        <taxon>Orchesellinae</taxon>
        <taxon>Orchesella</taxon>
    </lineage>
</organism>
<accession>A0A1D2NCD3</accession>
<proteinExistence type="inferred from homology"/>
<dbReference type="PANTHER" id="PTHR11266:SF17">
    <property type="entry name" value="PROTEIN MPV17"/>
    <property type="match status" value="1"/>
</dbReference>
<dbReference type="GO" id="GO:0005739">
    <property type="term" value="C:mitochondrion"/>
    <property type="evidence" value="ECO:0007669"/>
    <property type="project" value="TreeGrafter"/>
</dbReference>
<evidence type="ECO:0000313" key="8">
    <source>
        <dbReference type="EMBL" id="ODN02900.1"/>
    </source>
</evidence>
<dbReference type="AlphaFoldDB" id="A0A1D2NCD3"/>
<name>A0A1D2NCD3_ORCCI</name>
<comment type="similarity">
    <text evidence="2 7">Belongs to the peroxisomal membrane protein PXMP2/4 family.</text>
</comment>
<comment type="subcellular location">
    <subcellularLocation>
        <location evidence="1">Membrane</location>
        <topology evidence="1">Multi-pass membrane protein</topology>
    </subcellularLocation>
</comment>
<gene>
    <name evidence="8" type="ORF">Ocin01_03780</name>
</gene>
<keyword evidence="3 7" id="KW-0812">Transmembrane</keyword>
<dbReference type="OMA" id="CYLLCHY"/>
<dbReference type="Proteomes" id="UP000094527">
    <property type="component" value="Unassembled WGS sequence"/>
</dbReference>
<evidence type="ECO:0000256" key="4">
    <source>
        <dbReference type="ARBA" id="ARBA00022989"/>
    </source>
</evidence>
<feature type="transmembrane region" description="Helical" evidence="7">
    <location>
        <begin position="50"/>
        <end position="71"/>
    </location>
</feature>
<evidence type="ECO:0000256" key="1">
    <source>
        <dbReference type="ARBA" id="ARBA00004141"/>
    </source>
</evidence>
<sequence>MAVFSRIARRLKGSPVFIASLQAGGLMCLGDGISQTLVEKKDKFDLNRNIRFGMLGLCIIGPTLRTWYGILDRRISIKASKLGTAVAKMGVDQGIFAPIFLANFLGINSLMQGNSLNQMKNDITKNFTDVVISNYKLWPAVQLISFSVVPLQYRVLFVQTVAVFWNTYLSWKTNSEGIVDPEILPA</sequence>
<evidence type="ECO:0000256" key="2">
    <source>
        <dbReference type="ARBA" id="ARBA00006824"/>
    </source>
</evidence>
<dbReference type="Pfam" id="PF04117">
    <property type="entry name" value="Mpv17_PMP22"/>
    <property type="match status" value="1"/>
</dbReference>
<dbReference type="PANTHER" id="PTHR11266">
    <property type="entry name" value="PEROXISOMAL MEMBRANE PROTEIN 2, PXMP2 MPV17"/>
    <property type="match status" value="1"/>
</dbReference>
<dbReference type="GO" id="GO:0016020">
    <property type="term" value="C:membrane"/>
    <property type="evidence" value="ECO:0007669"/>
    <property type="project" value="UniProtKB-SubCell"/>
</dbReference>
<dbReference type="EMBL" id="LJIJ01000093">
    <property type="protein sequence ID" value="ODN02900.1"/>
    <property type="molecule type" value="Genomic_DNA"/>
</dbReference>